<dbReference type="InterPro" id="IPR004089">
    <property type="entry name" value="MCPsignal_dom"/>
</dbReference>
<dbReference type="PRINTS" id="PR00260">
    <property type="entry name" value="CHEMTRNSDUCR"/>
</dbReference>
<dbReference type="AlphaFoldDB" id="A0A2T0SFD8"/>
<sequence>MTADANASVNGLEQSSTKIGDVVKVITSIAEQTNLLALNATIEAARAGELGKGFAVVAGEVKELAQSTARATGDVGTLVTAIQQDAATVVGALAGIGQIVDRINETQTMISGVLTEQAAVTRDIVGA</sequence>
<evidence type="ECO:0000256" key="3">
    <source>
        <dbReference type="PROSITE-ProRule" id="PRU00284"/>
    </source>
</evidence>
<accession>A0A2T0SFD8</accession>
<comment type="similarity">
    <text evidence="2">Belongs to the methyl-accepting chemotaxis (MCP) protein family.</text>
</comment>
<evidence type="ECO:0000256" key="1">
    <source>
        <dbReference type="ARBA" id="ARBA00023224"/>
    </source>
</evidence>
<feature type="domain" description="Methyl-accepting transducer" evidence="4">
    <location>
        <begin position="1"/>
        <end position="127"/>
    </location>
</feature>
<organism evidence="5 6">
    <name type="scientific">Pseudosporangium ferrugineum</name>
    <dbReference type="NCBI Taxonomy" id="439699"/>
    <lineage>
        <taxon>Bacteria</taxon>
        <taxon>Bacillati</taxon>
        <taxon>Actinomycetota</taxon>
        <taxon>Actinomycetes</taxon>
        <taxon>Micromonosporales</taxon>
        <taxon>Micromonosporaceae</taxon>
        <taxon>Pseudosporangium</taxon>
    </lineage>
</organism>
<evidence type="ECO:0000259" key="4">
    <source>
        <dbReference type="PROSITE" id="PS50111"/>
    </source>
</evidence>
<dbReference type="PANTHER" id="PTHR32089">
    <property type="entry name" value="METHYL-ACCEPTING CHEMOTAXIS PROTEIN MCPB"/>
    <property type="match status" value="1"/>
</dbReference>
<dbReference type="GO" id="GO:0006935">
    <property type="term" value="P:chemotaxis"/>
    <property type="evidence" value="ECO:0007669"/>
    <property type="project" value="InterPro"/>
</dbReference>
<dbReference type="PANTHER" id="PTHR32089:SF112">
    <property type="entry name" value="LYSOZYME-LIKE PROTEIN-RELATED"/>
    <property type="match status" value="1"/>
</dbReference>
<evidence type="ECO:0000256" key="2">
    <source>
        <dbReference type="ARBA" id="ARBA00029447"/>
    </source>
</evidence>
<name>A0A2T0SFD8_9ACTN</name>
<dbReference type="GO" id="GO:0004888">
    <property type="term" value="F:transmembrane signaling receptor activity"/>
    <property type="evidence" value="ECO:0007669"/>
    <property type="project" value="InterPro"/>
</dbReference>
<dbReference type="Proteomes" id="UP000239209">
    <property type="component" value="Unassembled WGS sequence"/>
</dbReference>
<dbReference type="Pfam" id="PF00015">
    <property type="entry name" value="MCPsignal"/>
    <property type="match status" value="1"/>
</dbReference>
<dbReference type="SUPFAM" id="SSF58104">
    <property type="entry name" value="Methyl-accepting chemotaxis protein (MCP) signaling domain"/>
    <property type="match status" value="1"/>
</dbReference>
<dbReference type="EMBL" id="PVZG01000002">
    <property type="protein sequence ID" value="PRY32063.1"/>
    <property type="molecule type" value="Genomic_DNA"/>
</dbReference>
<proteinExistence type="inferred from homology"/>
<evidence type="ECO:0000313" key="6">
    <source>
        <dbReference type="Proteomes" id="UP000239209"/>
    </source>
</evidence>
<dbReference type="OrthoDB" id="1115140at2"/>
<protein>
    <submittedName>
        <fullName evidence="5">Methyl-accepting chemotaxis protein (MCP) signaling protein</fullName>
    </submittedName>
</protein>
<keyword evidence="1 3" id="KW-0807">Transducer</keyword>
<dbReference type="InterPro" id="IPR004090">
    <property type="entry name" value="Chemotax_Me-accpt_rcpt"/>
</dbReference>
<dbReference type="PROSITE" id="PS50111">
    <property type="entry name" value="CHEMOTAXIS_TRANSDUC_2"/>
    <property type="match status" value="1"/>
</dbReference>
<reference evidence="5 6" key="1">
    <citation type="submission" date="2018-03" db="EMBL/GenBank/DDBJ databases">
        <title>Genomic Encyclopedia of Archaeal and Bacterial Type Strains, Phase II (KMG-II): from individual species to whole genera.</title>
        <authorList>
            <person name="Goeker M."/>
        </authorList>
    </citation>
    <scope>NUCLEOTIDE SEQUENCE [LARGE SCALE GENOMIC DNA]</scope>
    <source>
        <strain evidence="5 6">DSM 45348</strain>
    </source>
</reference>
<dbReference type="Gene3D" id="1.10.287.950">
    <property type="entry name" value="Methyl-accepting chemotaxis protein"/>
    <property type="match status" value="1"/>
</dbReference>
<keyword evidence="6" id="KW-1185">Reference proteome</keyword>
<gene>
    <name evidence="5" type="ORF">CLV70_102274</name>
</gene>
<dbReference type="GO" id="GO:0016020">
    <property type="term" value="C:membrane"/>
    <property type="evidence" value="ECO:0007669"/>
    <property type="project" value="InterPro"/>
</dbReference>
<evidence type="ECO:0000313" key="5">
    <source>
        <dbReference type="EMBL" id="PRY32063.1"/>
    </source>
</evidence>
<comment type="caution">
    <text evidence="5">The sequence shown here is derived from an EMBL/GenBank/DDBJ whole genome shotgun (WGS) entry which is preliminary data.</text>
</comment>
<dbReference type="GO" id="GO:0007165">
    <property type="term" value="P:signal transduction"/>
    <property type="evidence" value="ECO:0007669"/>
    <property type="project" value="UniProtKB-KW"/>
</dbReference>